<dbReference type="Gene3D" id="1.10.287.110">
    <property type="entry name" value="DnaJ domain"/>
    <property type="match status" value="1"/>
</dbReference>
<feature type="compositionally biased region" description="Acidic residues" evidence="1">
    <location>
        <begin position="444"/>
        <end position="454"/>
    </location>
</feature>
<dbReference type="InterPro" id="IPR044685">
    <property type="entry name" value="CPD1-like"/>
</dbReference>
<dbReference type="PANTHER" id="PTHR33925">
    <property type="entry name" value="PLASTID DIVISION PROTEIN CDP1, CHLOROPLASTIC-RELATED"/>
    <property type="match status" value="1"/>
</dbReference>
<name>K9YPX8_CYASC</name>
<evidence type="ECO:0000313" key="7">
    <source>
        <dbReference type="EMBL" id="AFZ48158.1"/>
    </source>
</evidence>
<feature type="domain" description="Plastid division protein CDP1-like IMS" evidence="4">
    <location>
        <begin position="587"/>
        <end position="701"/>
    </location>
</feature>
<dbReference type="InterPro" id="IPR057137">
    <property type="entry name" value="CDP1-like_a_solenoid_2"/>
</dbReference>
<accession>K9YPX8</accession>
<dbReference type="EMBL" id="CP003940">
    <property type="protein sequence ID" value="AFZ48158.1"/>
    <property type="molecule type" value="Genomic_DNA"/>
</dbReference>
<feature type="region of interest" description="Disordered" evidence="1">
    <location>
        <begin position="421"/>
        <end position="480"/>
    </location>
</feature>
<keyword evidence="2" id="KW-1133">Transmembrane helix</keyword>
<feature type="compositionally biased region" description="Acidic residues" evidence="1">
    <location>
        <begin position="492"/>
        <end position="517"/>
    </location>
</feature>
<dbReference type="InterPro" id="IPR036869">
    <property type="entry name" value="J_dom_sf"/>
</dbReference>
<dbReference type="InterPro" id="IPR025344">
    <property type="entry name" value="CDP1-like_IMS"/>
</dbReference>
<dbReference type="Pfam" id="PF00226">
    <property type="entry name" value="DnaJ"/>
    <property type="match status" value="1"/>
</dbReference>
<dbReference type="KEGG" id="csn:Cyast_2209"/>
<feature type="compositionally biased region" description="Acidic residues" evidence="1">
    <location>
        <begin position="471"/>
        <end position="480"/>
    </location>
</feature>
<feature type="domain" description="J" evidence="3">
    <location>
        <begin position="6"/>
        <end position="67"/>
    </location>
</feature>
<feature type="region of interest" description="Disordered" evidence="1">
    <location>
        <begin position="492"/>
        <end position="520"/>
    </location>
</feature>
<dbReference type="InterPro" id="IPR058032">
    <property type="entry name" value="CDP1-like_a_solenoid_1"/>
</dbReference>
<dbReference type="HOGENOM" id="CLU_364022_0_0_3"/>
<keyword evidence="2" id="KW-0472">Membrane</keyword>
<evidence type="ECO:0000313" key="8">
    <source>
        <dbReference type="Proteomes" id="UP000010483"/>
    </source>
</evidence>
<evidence type="ECO:0000259" key="4">
    <source>
        <dbReference type="Pfam" id="PF13355"/>
    </source>
</evidence>
<evidence type="ECO:0000259" key="3">
    <source>
        <dbReference type="Pfam" id="PF00226"/>
    </source>
</evidence>
<dbReference type="InterPro" id="IPR001623">
    <property type="entry name" value="DnaJ_domain"/>
</dbReference>
<dbReference type="STRING" id="292563.Cyast_2209"/>
<feature type="domain" description="Plastid division protein CDP1-like 2nd alpha solenoid" evidence="5">
    <location>
        <begin position="276"/>
        <end position="424"/>
    </location>
</feature>
<dbReference type="Proteomes" id="UP000010483">
    <property type="component" value="Chromosome"/>
</dbReference>
<proteinExistence type="predicted"/>
<reference evidence="8" key="1">
    <citation type="journal article" date="2013" name="Proc. Natl. Acad. Sci. U.S.A.">
        <title>Improving the coverage of the cyanobacterial phylum using diversity-driven genome sequencing.</title>
        <authorList>
            <person name="Shih P.M."/>
            <person name="Wu D."/>
            <person name="Latifi A."/>
            <person name="Axen S.D."/>
            <person name="Fewer D.P."/>
            <person name="Talla E."/>
            <person name="Calteau A."/>
            <person name="Cai F."/>
            <person name="Tandeau de Marsac N."/>
            <person name="Rippka R."/>
            <person name="Herdman M."/>
            <person name="Sivonen K."/>
            <person name="Coursin T."/>
            <person name="Laurent T."/>
            <person name="Goodwin L."/>
            <person name="Nolan M."/>
            <person name="Davenport K.W."/>
            <person name="Han C.S."/>
            <person name="Rubin E.M."/>
            <person name="Eisen J.A."/>
            <person name="Woyke T."/>
            <person name="Gugger M."/>
            <person name="Kerfeld C.A."/>
        </authorList>
    </citation>
    <scope>NUCLEOTIDE SEQUENCE [LARGE SCALE GENOMIC DNA]</scope>
    <source>
        <strain evidence="8">ATCC 29140 / PCC 7202</strain>
    </source>
</reference>
<evidence type="ECO:0000259" key="6">
    <source>
        <dbReference type="Pfam" id="PF25515"/>
    </source>
</evidence>
<dbReference type="PANTHER" id="PTHR33925:SF1">
    <property type="entry name" value="PROTEIN ACCUMULATION AND REPLICATION OF CHLOROPLASTS 6, CHLOROPLASTIC"/>
    <property type="match status" value="1"/>
</dbReference>
<protein>
    <submittedName>
        <fullName evidence="7">Heat shock protein DnaJ domain protein</fullName>
    </submittedName>
</protein>
<feature type="transmembrane region" description="Helical" evidence="2">
    <location>
        <begin position="527"/>
        <end position="548"/>
    </location>
</feature>
<dbReference type="AlphaFoldDB" id="K9YPX8"/>
<dbReference type="BioCyc" id="CSTA292563:G1353-2213-MONOMER"/>
<dbReference type="Pfam" id="PF13355">
    <property type="entry name" value="ARC6-like_IMS"/>
    <property type="match status" value="1"/>
</dbReference>
<dbReference type="SUPFAM" id="SSF46565">
    <property type="entry name" value="Chaperone J-domain"/>
    <property type="match status" value="1"/>
</dbReference>
<dbReference type="Pfam" id="PF23468">
    <property type="entry name" value="ARC6"/>
    <property type="match status" value="1"/>
</dbReference>
<evidence type="ECO:0000256" key="1">
    <source>
        <dbReference type="SAM" id="MobiDB-lite"/>
    </source>
</evidence>
<evidence type="ECO:0000259" key="5">
    <source>
        <dbReference type="Pfam" id="PF23468"/>
    </source>
</evidence>
<organism evidence="7 8">
    <name type="scientific">Cyanobacterium stanieri (strain ATCC 29140 / PCC 7202)</name>
    <dbReference type="NCBI Taxonomy" id="292563"/>
    <lineage>
        <taxon>Bacteria</taxon>
        <taxon>Bacillati</taxon>
        <taxon>Cyanobacteriota</taxon>
        <taxon>Cyanophyceae</taxon>
        <taxon>Oscillatoriophycideae</taxon>
        <taxon>Chroococcales</taxon>
        <taxon>Geminocystaceae</taxon>
        <taxon>Cyanobacterium</taxon>
    </lineage>
</organism>
<dbReference type="Pfam" id="PF25515">
    <property type="entry name" value="Arm_PDR"/>
    <property type="match status" value="1"/>
</dbReference>
<dbReference type="eggNOG" id="COG0484">
    <property type="taxonomic scope" value="Bacteria"/>
</dbReference>
<keyword evidence="7" id="KW-0346">Stress response</keyword>
<keyword evidence="8" id="KW-1185">Reference proteome</keyword>
<sequence length="708" mass="80711">MQIPLDYYRILGVPLQAEDDLINQAFEDRMVQMPRSEYSQYAIASRQNLIKLAHSVLQNEESRQQYDDQIFPSNAEAIINGDGDMDMSIDDAMTLSETSIPNPTIDVDGDLLLGALMMLQELGEYELVLNIAQSFLEGKEPLEQISSDTNELQSWWQDLILTVISAYLDLAKEKWHQKEYENASLYLLSADAILEQQNVFNHIRQEIDSDLQKVRPYEIIELLTKPRSQLVDRQKAIALLQKMLDSRGGIEGQKQDQSGLTTDDFLRFLQEVRTHLSPLEQEELFKQESQRPSLAATYLTVNALIVRGFVERKPELIVQAENILVHLNQYQDVYLEQSICSLLLGNITKAENLLNQSYETEKVDYIKNLSQGSPDLVPGLILYTENWFKNEIFPQFKNLDRESLSVQEYFNNPRVEKALEQIAPPEMPPMDEEDPLSLLKDYPPETDDITEEETTSTPSLPTPNLSKIPEPSEEDNEDSELLDLSSFLEAEIDTEESEEETSPSMESMEDDNDEEDIPSSTSFKSSLIGLLIVVVLLGIFSTLLYRVFNQTDSGDLQLSLGESLIELPEELPNQESTTEEPLSPQTALELVNGWLEAKALATGPDYNVGALEGVLADPLLSIWRGNISILRNDAAYRRYEHDVTIEGVNVNPQNNMEANITARVRERSQYFNNGVLDNQRSYEENLLVRYDLIRVNNRWLIRNTQIIN</sequence>
<evidence type="ECO:0000256" key="2">
    <source>
        <dbReference type="SAM" id="Phobius"/>
    </source>
</evidence>
<keyword evidence="2" id="KW-0812">Transmembrane</keyword>
<gene>
    <name evidence="7" type="ordered locus">Cyast_2209</name>
</gene>
<feature type="domain" description="Plastid division protein CDP1-like 1st alpha solenoid" evidence="6">
    <location>
        <begin position="107"/>
        <end position="259"/>
    </location>
</feature>